<dbReference type="PROSITE" id="PS51257">
    <property type="entry name" value="PROKAR_LIPOPROTEIN"/>
    <property type="match status" value="1"/>
</dbReference>
<feature type="domain" description="Transglutaminase-like" evidence="2">
    <location>
        <begin position="185"/>
        <end position="288"/>
    </location>
</feature>
<dbReference type="NCBIfam" id="NF047558">
    <property type="entry name" value="TPR_END_plus"/>
    <property type="match status" value="1"/>
</dbReference>
<organism evidence="3 4">
    <name type="scientific">Candidatus Pedobacter colombiensis</name>
    <dbReference type="NCBI Taxonomy" id="3121371"/>
    <lineage>
        <taxon>Bacteria</taxon>
        <taxon>Pseudomonadati</taxon>
        <taxon>Bacteroidota</taxon>
        <taxon>Sphingobacteriia</taxon>
        <taxon>Sphingobacteriales</taxon>
        <taxon>Sphingobacteriaceae</taxon>
        <taxon>Pedobacter</taxon>
    </lineage>
</organism>
<accession>A0AAJ5W859</accession>
<feature type="signal peptide" evidence="1">
    <location>
        <begin position="1"/>
        <end position="19"/>
    </location>
</feature>
<keyword evidence="1" id="KW-0732">Signal</keyword>
<evidence type="ECO:0000259" key="2">
    <source>
        <dbReference type="Pfam" id="PF01841"/>
    </source>
</evidence>
<gene>
    <name evidence="3" type="ORF">P0Y49_15860</name>
</gene>
<reference evidence="3" key="1">
    <citation type="submission" date="2023-03" db="EMBL/GenBank/DDBJ databases">
        <title>Andean soil-derived lignocellulolytic bacterial consortium as a source of novel taxa and putative plastic-active enzymes.</title>
        <authorList>
            <person name="Diaz-Garcia L."/>
            <person name="Chuvochina M."/>
            <person name="Feuerriegel G."/>
            <person name="Bunk B."/>
            <person name="Sproer C."/>
            <person name="Streit W.R."/>
            <person name="Rodriguez L.M."/>
            <person name="Overmann J."/>
            <person name="Jimenez D.J."/>
        </authorList>
    </citation>
    <scope>NUCLEOTIDE SEQUENCE</scope>
    <source>
        <strain evidence="3">MAG 3858</strain>
    </source>
</reference>
<dbReference type="EMBL" id="CP119313">
    <property type="protein sequence ID" value="WEK18267.1"/>
    <property type="molecule type" value="Genomic_DNA"/>
</dbReference>
<dbReference type="Proteomes" id="UP001214530">
    <property type="component" value="Chromosome"/>
</dbReference>
<proteinExistence type="predicted"/>
<dbReference type="AlphaFoldDB" id="A0AAJ5W859"/>
<name>A0AAJ5W859_9SPHI</name>
<dbReference type="Pfam" id="PF01841">
    <property type="entry name" value="Transglut_core"/>
    <property type="match status" value="1"/>
</dbReference>
<protein>
    <submittedName>
        <fullName evidence="3">Transglutaminase domain-containing protein</fullName>
    </submittedName>
</protein>
<dbReference type="SUPFAM" id="SSF54001">
    <property type="entry name" value="Cysteine proteinases"/>
    <property type="match status" value="1"/>
</dbReference>
<feature type="chain" id="PRO_5042596267" evidence="1">
    <location>
        <begin position="20"/>
        <end position="407"/>
    </location>
</feature>
<sequence>MKKILLISNLCLIVFFAQAQQNNGNAFTSFVSACSKSIKEATAAKDYAKGLAIINEVLARYNELSPELKKEYQSYVPNIYYYLARFTALEGQKEKAIAYFGQAVDAGYSNYAHAVKDSDLDRLRKDKRFRDALQRLREKGDYGNILKISGAYNVAQNVGLPTFSYQEASAPELVAFKNQFNLDSISGNGDEISKFKNLLYWAHNVVRHDGSSDNPKSRNAIDLIAVCKKENRGVNCRMMATILKDAYQAMGFKSRMVTCMPKDTADFDCHVINVVWSRSLNKWLWMDPTFNAYVSDNKGNLLSIEEVRARLINGSPLVLNDGANWNNQEKKTKENYLDYYMSKNLYWLKCAVKSTWDLETRKGEKQFIEYVNLYPGKYSTIQQQTKKISGDNISYATNNPNYFWQKP</sequence>
<evidence type="ECO:0000313" key="4">
    <source>
        <dbReference type="Proteomes" id="UP001214530"/>
    </source>
</evidence>
<dbReference type="InterPro" id="IPR002931">
    <property type="entry name" value="Transglutaminase-like"/>
</dbReference>
<dbReference type="InterPro" id="IPR038765">
    <property type="entry name" value="Papain-like_cys_pep_sf"/>
</dbReference>
<evidence type="ECO:0000256" key="1">
    <source>
        <dbReference type="SAM" id="SignalP"/>
    </source>
</evidence>
<evidence type="ECO:0000313" key="3">
    <source>
        <dbReference type="EMBL" id="WEK18267.1"/>
    </source>
</evidence>